<feature type="transmembrane region" description="Helical" evidence="1">
    <location>
        <begin position="96"/>
        <end position="120"/>
    </location>
</feature>
<reference evidence="2 3" key="1">
    <citation type="submission" date="2020-08" db="EMBL/GenBank/DDBJ databases">
        <title>Genomic Encyclopedia of Type Strains, Phase IV (KMG-IV): sequencing the most valuable type-strain genomes for metagenomic binning, comparative biology and taxonomic classification.</title>
        <authorList>
            <person name="Goeker M."/>
        </authorList>
    </citation>
    <scope>NUCLEOTIDE SEQUENCE [LARGE SCALE GENOMIC DNA]</scope>
    <source>
        <strain evidence="2 3">DSM 12251</strain>
    </source>
</reference>
<protein>
    <submittedName>
        <fullName evidence="2">Uncharacterized protein</fullName>
    </submittedName>
</protein>
<dbReference type="Proteomes" id="UP000534294">
    <property type="component" value="Unassembled WGS sequence"/>
</dbReference>
<comment type="caution">
    <text evidence="2">The sequence shown here is derived from an EMBL/GenBank/DDBJ whole genome shotgun (WGS) entry which is preliminary data.</text>
</comment>
<gene>
    <name evidence="2" type="ORF">HNQ64_002715</name>
</gene>
<dbReference type="EMBL" id="JACHIF010000005">
    <property type="protein sequence ID" value="MBB5038452.1"/>
    <property type="molecule type" value="Genomic_DNA"/>
</dbReference>
<dbReference type="AlphaFoldDB" id="A0A7W7YLW8"/>
<proteinExistence type="predicted"/>
<evidence type="ECO:0000256" key="1">
    <source>
        <dbReference type="SAM" id="Phobius"/>
    </source>
</evidence>
<feature type="transmembrane region" description="Helical" evidence="1">
    <location>
        <begin position="168"/>
        <end position="189"/>
    </location>
</feature>
<keyword evidence="1" id="KW-0472">Membrane</keyword>
<feature type="transmembrane region" description="Helical" evidence="1">
    <location>
        <begin position="279"/>
        <end position="297"/>
    </location>
</feature>
<name>A0A7W7YLW8_9BACT</name>
<feature type="transmembrane region" description="Helical" evidence="1">
    <location>
        <begin position="132"/>
        <end position="156"/>
    </location>
</feature>
<dbReference type="RefSeq" id="WP_184209277.1">
    <property type="nucleotide sequence ID" value="NZ_JACHIF010000005.1"/>
</dbReference>
<organism evidence="2 3">
    <name type="scientific">Prosthecobacter dejongeii</name>
    <dbReference type="NCBI Taxonomy" id="48465"/>
    <lineage>
        <taxon>Bacteria</taxon>
        <taxon>Pseudomonadati</taxon>
        <taxon>Verrucomicrobiota</taxon>
        <taxon>Verrucomicrobiia</taxon>
        <taxon>Verrucomicrobiales</taxon>
        <taxon>Verrucomicrobiaceae</taxon>
        <taxon>Prosthecobacter</taxon>
    </lineage>
</organism>
<keyword evidence="1" id="KW-0812">Transmembrane</keyword>
<evidence type="ECO:0000313" key="2">
    <source>
        <dbReference type="EMBL" id="MBB5038452.1"/>
    </source>
</evidence>
<sequence length="301" mass="32267">MSIVSFLVSLSLLLGVLLLTVTTAQALAAMARGLGTWARWPLALLSQALALVPLSVLIWAVVGQWVGQWGLPLSSLMPAAADSAGGDALTRLATWVWWWAPAILLLAAPLTAHLLSSCLVSRRPFHQQVAGLALPAALGLAVAEDAFHLPGALAALLPTLQPEATSSVLGALLPVFLLAGLWACGACAWPRQPEVYQLTAHDQIREGAWVIGLSPEETWRRHLWRHDTRRVISTLCNGVAWGLVLWVALGCPGHPVLAAQFHAAYTAALQTPEAPLLLAWPYVLWALSFGLLARIILPRPR</sequence>
<feature type="transmembrane region" description="Helical" evidence="1">
    <location>
        <begin position="42"/>
        <end position="62"/>
    </location>
</feature>
<keyword evidence="1" id="KW-1133">Transmembrane helix</keyword>
<keyword evidence="3" id="KW-1185">Reference proteome</keyword>
<accession>A0A7W7YLW8</accession>
<evidence type="ECO:0000313" key="3">
    <source>
        <dbReference type="Proteomes" id="UP000534294"/>
    </source>
</evidence>